<dbReference type="Pfam" id="PF00090">
    <property type="entry name" value="TSP_1"/>
    <property type="match status" value="1"/>
</dbReference>
<dbReference type="CTD" id="24589303"/>
<dbReference type="GeneID" id="24589303"/>
<dbReference type="InterPro" id="IPR036383">
    <property type="entry name" value="TSP1_rpt_sf"/>
</dbReference>
<dbReference type="Gene3D" id="2.10.25.10">
    <property type="entry name" value="Laminin"/>
    <property type="match status" value="2"/>
</dbReference>
<dbReference type="GO" id="GO:0032991">
    <property type="term" value="C:protein-containing complex"/>
    <property type="evidence" value="ECO:0007669"/>
    <property type="project" value="TreeGrafter"/>
</dbReference>
<dbReference type="InterPro" id="IPR051022">
    <property type="entry name" value="Notch_Cell-Fate_Det"/>
</dbReference>
<feature type="transmembrane region" description="Helical" evidence="6">
    <location>
        <begin position="543"/>
        <end position="565"/>
    </location>
</feature>
<keyword evidence="3" id="KW-0677">Repeat</keyword>
<dbReference type="GO" id="GO:0045197">
    <property type="term" value="P:establishment or maintenance of epithelial cell apical/basal polarity"/>
    <property type="evidence" value="ECO:0007669"/>
    <property type="project" value="TreeGrafter"/>
</dbReference>
<dbReference type="InterPro" id="IPR000742">
    <property type="entry name" value="EGF"/>
</dbReference>
<dbReference type="PROSITE" id="PS50026">
    <property type="entry name" value="EGF_3"/>
    <property type="match status" value="1"/>
</dbReference>
<dbReference type="AlphaFoldDB" id="A0A922LD78"/>
<dbReference type="PANTHER" id="PTHR24049:SF22">
    <property type="entry name" value="DROSOPHILA CRUMBS HOMOLOG"/>
    <property type="match status" value="1"/>
</dbReference>
<evidence type="ECO:0000256" key="2">
    <source>
        <dbReference type="ARBA" id="ARBA00022729"/>
    </source>
</evidence>
<dbReference type="InterPro" id="IPR000884">
    <property type="entry name" value="TSP1_rpt"/>
</dbReference>
<sequence>MDVHKFYILLIVLFLSIPTKSFANKPERTQYDFLSLWKLKNNAFVNIDYGLPVNIVGGLLPTVKLQFIRCKPEKAGYWTMTDCQALYIPSGCHFTYEQINLLQNTTSQSINCNQHVQNKLIPNRWTEEADKKSTQVVKIQVNSDITNMKLKAFFLHCGKNLAYFNGKTLIPLCDWDHYTELVSNGNSLDVYGYINTSSVLSVIYIYYFCTITWSEMQKKPENKMRHILCPNSCSYGAVRCFGKPQVRRTVSDIRKSIMASITHCIPIGLGVFDYEYQCLCEKGYSWNSDTRSCEPEDPCTLDQILAVKANEIQEDRLCDPKGTIRCIYTQYYRNKDIFGHRIRLSLHYSCICHPQFMGYRCDRLRNSCIEVNTKKTNTDQNNLPNRVPGNEACRTYLGNKCNSINGTNHYTCTCVGNYKHSPKYSFYNCYEQRNICDSIVCQNKGTCISSGDGKKFFCLCEYGWSGKYCTEPEIRQWLPWSPWSECSATFYANYGWKLRTRECRLLGNESIYSGKCSGNKMELRICTERFPDFTKEYLPIIKIFLMFLCYLITLHLSADIIYFLLQSERD</sequence>
<keyword evidence="6" id="KW-0812">Transmembrane</keyword>
<evidence type="ECO:0000256" key="7">
    <source>
        <dbReference type="SAM" id="SignalP"/>
    </source>
</evidence>
<keyword evidence="1 5" id="KW-0245">EGF-like domain</keyword>
<evidence type="ECO:0000259" key="8">
    <source>
        <dbReference type="PROSITE" id="PS50026"/>
    </source>
</evidence>
<reference evidence="9" key="4">
    <citation type="journal article" date="2022" name="PLoS Pathog.">
        <title>Chromosome-level genome of Schistosoma haematobium underpins genome-wide explorations of molecular variation.</title>
        <authorList>
            <person name="Stroehlein A.J."/>
            <person name="Korhonen P.K."/>
            <person name="Lee V.V."/>
            <person name="Ralph S.A."/>
            <person name="Mentink-Kane M."/>
            <person name="You H."/>
            <person name="McManus D.P."/>
            <person name="Tchuente L.T."/>
            <person name="Stothard J.R."/>
            <person name="Kaur P."/>
            <person name="Dudchenko O."/>
            <person name="Aiden E.L."/>
            <person name="Yang B."/>
            <person name="Yang H."/>
            <person name="Emery A.M."/>
            <person name="Webster B.L."/>
            <person name="Brindley P.J."/>
            <person name="Rollinson D."/>
            <person name="Chang B.C.H."/>
            <person name="Gasser R.B."/>
            <person name="Young N.D."/>
        </authorList>
    </citation>
    <scope>NUCLEOTIDE SEQUENCE</scope>
</reference>
<protein>
    <recommendedName>
        <fullName evidence="8">EGF-like domain-containing protein</fullName>
    </recommendedName>
</protein>
<feature type="signal peptide" evidence="7">
    <location>
        <begin position="1"/>
        <end position="23"/>
    </location>
</feature>
<keyword evidence="6" id="KW-0472">Membrane</keyword>
<comment type="caution">
    <text evidence="9">The sequence shown here is derived from an EMBL/GenBank/DDBJ whole genome shotgun (WGS) entry which is preliminary data.</text>
</comment>
<evidence type="ECO:0000313" key="9">
    <source>
        <dbReference type="EMBL" id="KAH9579392.1"/>
    </source>
</evidence>
<dbReference type="RefSeq" id="XP_051064373.1">
    <property type="nucleotide sequence ID" value="XM_051217939.1"/>
</dbReference>
<feature type="disulfide bond" evidence="5">
    <location>
        <begin position="460"/>
        <end position="469"/>
    </location>
</feature>
<dbReference type="PROSITE" id="PS00022">
    <property type="entry name" value="EGF_1"/>
    <property type="match status" value="1"/>
</dbReference>
<keyword evidence="6" id="KW-1133">Transmembrane helix</keyword>
<proteinExistence type="predicted"/>
<keyword evidence="4 5" id="KW-1015">Disulfide bond</keyword>
<dbReference type="SMART" id="SM00181">
    <property type="entry name" value="EGF"/>
    <property type="match status" value="3"/>
</dbReference>
<gene>
    <name evidence="9" type="ORF">MS3_00009564</name>
</gene>
<evidence type="ECO:0000256" key="4">
    <source>
        <dbReference type="ARBA" id="ARBA00023157"/>
    </source>
</evidence>
<reference evidence="9" key="3">
    <citation type="submission" date="2021-06" db="EMBL/GenBank/DDBJ databases">
        <title>Chromosome-level genome assembly for S. haematobium.</title>
        <authorList>
            <person name="Stroehlein A.J."/>
        </authorList>
    </citation>
    <scope>NUCLEOTIDE SEQUENCE</scope>
</reference>
<evidence type="ECO:0000313" key="10">
    <source>
        <dbReference type="Proteomes" id="UP000471633"/>
    </source>
</evidence>
<feature type="chain" id="PRO_5037804985" description="EGF-like domain-containing protein" evidence="7">
    <location>
        <begin position="24"/>
        <end position="570"/>
    </location>
</feature>
<evidence type="ECO:0000256" key="1">
    <source>
        <dbReference type="ARBA" id="ARBA00022536"/>
    </source>
</evidence>
<feature type="disulfide bond" evidence="5">
    <location>
        <begin position="441"/>
        <end position="458"/>
    </location>
</feature>
<reference evidence="9" key="1">
    <citation type="journal article" date="2012" name="Nat. Genet.">
        <title>Whole-genome sequence of Schistosoma haematobium.</title>
        <authorList>
            <person name="Young N.D."/>
            <person name="Jex A.R."/>
            <person name="Li B."/>
            <person name="Liu S."/>
            <person name="Yang L."/>
            <person name="Xiong Z."/>
            <person name="Li Y."/>
            <person name="Cantacessi C."/>
            <person name="Hall R.S."/>
            <person name="Xu X."/>
            <person name="Chen F."/>
            <person name="Wu X."/>
            <person name="Zerlotini A."/>
            <person name="Oliveira G."/>
            <person name="Hofmann A."/>
            <person name="Zhang G."/>
            <person name="Fang X."/>
            <person name="Kang Y."/>
            <person name="Campbell B.E."/>
            <person name="Loukas A."/>
            <person name="Ranganathan S."/>
            <person name="Rollinson D."/>
            <person name="Rinaldi G."/>
            <person name="Brindley P.J."/>
            <person name="Yang H."/>
            <person name="Wang J."/>
            <person name="Wang J."/>
            <person name="Gasser R.B."/>
        </authorList>
    </citation>
    <scope>NUCLEOTIDE SEQUENCE</scope>
</reference>
<dbReference type="OrthoDB" id="6228714at2759"/>
<keyword evidence="2 7" id="KW-0732">Signal</keyword>
<dbReference type="GO" id="GO:0007157">
    <property type="term" value="P:heterophilic cell-cell adhesion via plasma membrane cell adhesion molecules"/>
    <property type="evidence" value="ECO:0007669"/>
    <property type="project" value="TreeGrafter"/>
</dbReference>
<comment type="caution">
    <text evidence="5">Lacks conserved residue(s) required for the propagation of feature annotation.</text>
</comment>
<dbReference type="Proteomes" id="UP000471633">
    <property type="component" value="Unassembled WGS sequence"/>
</dbReference>
<dbReference type="EMBL" id="AMPZ03000008">
    <property type="protein sequence ID" value="KAH9579392.1"/>
    <property type="molecule type" value="Genomic_DNA"/>
</dbReference>
<dbReference type="SUPFAM" id="SSF57196">
    <property type="entry name" value="EGF/Laminin"/>
    <property type="match status" value="1"/>
</dbReference>
<reference evidence="9" key="2">
    <citation type="journal article" date="2019" name="Gigascience">
        <title>High-quality Schistosoma haematobium genome achieved by single-molecule and long-range sequencing.</title>
        <authorList>
            <person name="Stroehlein A.J."/>
            <person name="Korhonen P.K."/>
            <person name="Chong T.M."/>
            <person name="Lim Y.L."/>
            <person name="Chan K.G."/>
            <person name="Webster B."/>
            <person name="Rollinson D."/>
            <person name="Brindley P.J."/>
            <person name="Gasser R.B."/>
            <person name="Young N.D."/>
        </authorList>
    </citation>
    <scope>NUCLEOTIDE SEQUENCE</scope>
</reference>
<accession>A0A922LD78</accession>
<evidence type="ECO:0000256" key="6">
    <source>
        <dbReference type="SAM" id="Phobius"/>
    </source>
</evidence>
<dbReference type="PANTHER" id="PTHR24049">
    <property type="entry name" value="CRUMBS FAMILY MEMBER"/>
    <property type="match status" value="1"/>
</dbReference>
<organism evidence="9 10">
    <name type="scientific">Schistosoma haematobium</name>
    <name type="common">Blood fluke</name>
    <dbReference type="NCBI Taxonomy" id="6185"/>
    <lineage>
        <taxon>Eukaryota</taxon>
        <taxon>Metazoa</taxon>
        <taxon>Spiralia</taxon>
        <taxon>Lophotrochozoa</taxon>
        <taxon>Platyhelminthes</taxon>
        <taxon>Trematoda</taxon>
        <taxon>Digenea</taxon>
        <taxon>Strigeidida</taxon>
        <taxon>Schistosomatoidea</taxon>
        <taxon>Schistosomatidae</taxon>
        <taxon>Schistosoma</taxon>
    </lineage>
</organism>
<evidence type="ECO:0000256" key="5">
    <source>
        <dbReference type="PROSITE-ProRule" id="PRU00076"/>
    </source>
</evidence>
<evidence type="ECO:0000256" key="3">
    <source>
        <dbReference type="ARBA" id="ARBA00022737"/>
    </source>
</evidence>
<keyword evidence="10" id="KW-1185">Reference proteome</keyword>
<dbReference type="GO" id="GO:0005886">
    <property type="term" value="C:plasma membrane"/>
    <property type="evidence" value="ECO:0007669"/>
    <property type="project" value="TreeGrafter"/>
</dbReference>
<feature type="domain" description="EGF-like" evidence="8">
    <location>
        <begin position="432"/>
        <end position="470"/>
    </location>
</feature>
<dbReference type="Gene3D" id="2.20.100.10">
    <property type="entry name" value="Thrombospondin type-1 (TSP1) repeat"/>
    <property type="match status" value="1"/>
</dbReference>
<dbReference type="PROSITE" id="PS01186">
    <property type="entry name" value="EGF_2"/>
    <property type="match status" value="1"/>
</dbReference>
<name>A0A922LD78_SCHHA</name>
<dbReference type="SUPFAM" id="SSF82895">
    <property type="entry name" value="TSP-1 type 1 repeat"/>
    <property type="match status" value="1"/>
</dbReference>
<dbReference type="PROSITE" id="PS50092">
    <property type="entry name" value="TSP1"/>
    <property type="match status" value="1"/>
</dbReference>